<feature type="transmembrane region" description="Helical" evidence="25">
    <location>
        <begin position="112"/>
        <end position="133"/>
    </location>
</feature>
<evidence type="ECO:0000256" key="3">
    <source>
        <dbReference type="ARBA" id="ARBA00022448"/>
    </source>
</evidence>
<reference evidence="28" key="1">
    <citation type="submission" date="2017-08" db="EMBL/GenBank/DDBJ databases">
        <title>A dynamic microbial community with high functional redundancy inhabits the cold, oxic subseafloor aquifer.</title>
        <authorList>
            <person name="Tully B.J."/>
            <person name="Wheat C.G."/>
            <person name="Glazer B.T."/>
            <person name="Huber J.A."/>
        </authorList>
    </citation>
    <scope>NUCLEOTIDE SEQUENCE [LARGE SCALE GENOMIC DNA]</scope>
</reference>
<evidence type="ECO:0000259" key="26">
    <source>
        <dbReference type="PROSITE" id="PS50850"/>
    </source>
</evidence>
<evidence type="ECO:0000256" key="10">
    <source>
        <dbReference type="ARBA" id="ARBA00044881"/>
    </source>
</evidence>
<comment type="catalytic activity">
    <reaction evidence="10">
        <text>L-alpha-aminoacyl-L-arginine(out) = L-alpha-aminoacyl-L-arginine(in)</text>
        <dbReference type="Rhea" id="RHEA:79367"/>
        <dbReference type="ChEBI" id="CHEBI:229968"/>
    </reaction>
</comment>
<evidence type="ECO:0000256" key="19">
    <source>
        <dbReference type="ARBA" id="ARBA00044919"/>
    </source>
</evidence>
<keyword evidence="3" id="KW-0813">Transport</keyword>
<evidence type="ECO:0000256" key="13">
    <source>
        <dbReference type="ARBA" id="ARBA00044893"/>
    </source>
</evidence>
<comment type="catalytic activity">
    <reaction evidence="9">
        <text>L-histidyl-glycine(out) = L-histidyl-glycine(in)</text>
        <dbReference type="Rhea" id="RHEA:79395"/>
        <dbReference type="ChEBI" id="CHEBI:229957"/>
    </reaction>
</comment>
<comment type="function">
    <text evidence="23">Lysosomal dipeptide uniporter that selectively exports lysine, arginine or histidine-containing dipeptides with a net positive charge from the lysosome lumen into the cytosol. Could play a role in a specific type of protein O-glycosylation indirectly regulating macrophages migration and tissue invasion. Also essential for liver homeostasis.</text>
</comment>
<comment type="catalytic activity">
    <reaction evidence="18">
        <text>L-histidyl-L-alpha-amino acid(out) = L-histidyl-L-alpha-amino acid(in)</text>
        <dbReference type="Rhea" id="RHEA:79379"/>
        <dbReference type="ChEBI" id="CHEBI:229964"/>
    </reaction>
</comment>
<feature type="transmembrane region" description="Helical" evidence="25">
    <location>
        <begin position="46"/>
        <end position="66"/>
    </location>
</feature>
<dbReference type="Gene3D" id="1.20.1250.20">
    <property type="entry name" value="MFS general substrate transporter like domains"/>
    <property type="match status" value="2"/>
</dbReference>
<comment type="catalytic activity">
    <reaction evidence="17">
        <text>L-arginyl-glycine(out) = L-arginyl-glycine(in)</text>
        <dbReference type="Rhea" id="RHEA:79391"/>
        <dbReference type="ChEBI" id="CHEBI:229955"/>
    </reaction>
</comment>
<comment type="catalytic activity">
    <reaction evidence="12">
        <text>L-lysyl-L-alpha-amino acid(out) = L-lysyl-L-alpha-amino acid(in)</text>
        <dbReference type="Rhea" id="RHEA:79387"/>
        <dbReference type="ChEBI" id="CHEBI:229965"/>
    </reaction>
</comment>
<feature type="transmembrane region" description="Helical" evidence="25">
    <location>
        <begin position="172"/>
        <end position="191"/>
    </location>
</feature>
<dbReference type="GO" id="GO:0022857">
    <property type="term" value="F:transmembrane transporter activity"/>
    <property type="evidence" value="ECO:0007669"/>
    <property type="project" value="InterPro"/>
</dbReference>
<organism evidence="27 28">
    <name type="scientific">Aerophobetes bacterium</name>
    <dbReference type="NCBI Taxonomy" id="2030807"/>
    <lineage>
        <taxon>Bacteria</taxon>
        <taxon>Candidatus Aerophobota</taxon>
    </lineage>
</organism>
<evidence type="ECO:0000256" key="8">
    <source>
        <dbReference type="ARBA" id="ARBA00044876"/>
    </source>
</evidence>
<evidence type="ECO:0000256" key="21">
    <source>
        <dbReference type="ARBA" id="ARBA00044985"/>
    </source>
</evidence>
<keyword evidence="6 25" id="KW-0472">Membrane</keyword>
<dbReference type="PANTHER" id="PTHR23512:SF3">
    <property type="entry name" value="MAJOR FACILITATOR SUPERFAMILY DOMAIN-CONTAINING PROTEIN 1"/>
    <property type="match status" value="1"/>
</dbReference>
<keyword evidence="5 25" id="KW-1133">Transmembrane helix</keyword>
<comment type="subcellular location">
    <subcellularLocation>
        <location evidence="1">Lysosome membrane</location>
        <topology evidence="1">Multi-pass membrane protein</topology>
    </subcellularLocation>
</comment>
<evidence type="ECO:0000256" key="18">
    <source>
        <dbReference type="ARBA" id="ARBA00044912"/>
    </source>
</evidence>
<name>A0A2A4Y8X9_UNCAE</name>
<dbReference type="Pfam" id="PF07690">
    <property type="entry name" value="MFS_1"/>
    <property type="match status" value="1"/>
</dbReference>
<evidence type="ECO:0000256" key="20">
    <source>
        <dbReference type="ARBA" id="ARBA00044924"/>
    </source>
</evidence>
<evidence type="ECO:0000256" key="7">
    <source>
        <dbReference type="ARBA" id="ARBA00023228"/>
    </source>
</evidence>
<comment type="catalytic activity">
    <reaction evidence="14">
        <text>L-aspartyl-L-lysine(out) = L-aspartyl-L-lysine(in)</text>
        <dbReference type="Rhea" id="RHEA:79411"/>
        <dbReference type="ChEBI" id="CHEBI:229953"/>
    </reaction>
</comment>
<evidence type="ECO:0000256" key="24">
    <source>
        <dbReference type="ARBA" id="ARBA00046376"/>
    </source>
</evidence>
<comment type="subunit">
    <text evidence="24">Homodimer. Interacts with lysosomal protein GLMP (via lumenal domain); the interaction starts while both proteins are still in the endoplasmic reticulum and is required for stabilization of MFSD1 in lysosomes but has no direct effect on its targeting to lysosomes or transporter activity.</text>
</comment>
<dbReference type="InterPro" id="IPR020846">
    <property type="entry name" value="MFS_dom"/>
</dbReference>
<evidence type="ECO:0000256" key="5">
    <source>
        <dbReference type="ARBA" id="ARBA00022989"/>
    </source>
</evidence>
<evidence type="ECO:0000313" key="27">
    <source>
        <dbReference type="EMBL" id="PCI91288.1"/>
    </source>
</evidence>
<evidence type="ECO:0000256" key="16">
    <source>
        <dbReference type="ARBA" id="ARBA00044900"/>
    </source>
</evidence>
<comment type="catalytic activity">
    <reaction evidence="20">
        <text>L-lysyl-glycine(out) = L-lysyl-glycine(in)</text>
        <dbReference type="Rhea" id="RHEA:79407"/>
        <dbReference type="ChEBI" id="CHEBI:191202"/>
    </reaction>
</comment>
<evidence type="ECO:0000256" key="14">
    <source>
        <dbReference type="ARBA" id="ARBA00044898"/>
    </source>
</evidence>
<accession>A0A2A4Y8X9</accession>
<feature type="transmembrane region" description="Helical" evidence="25">
    <location>
        <begin position="350"/>
        <end position="373"/>
    </location>
</feature>
<evidence type="ECO:0000313" key="28">
    <source>
        <dbReference type="Proteomes" id="UP000217838"/>
    </source>
</evidence>
<evidence type="ECO:0000256" key="23">
    <source>
        <dbReference type="ARBA" id="ARBA00045709"/>
    </source>
</evidence>
<comment type="catalytic activity">
    <reaction evidence="15">
        <text>L-arginyl-L-alpha-amino acid(out) = L-arginyl-L-alpha-amino acid(in)</text>
        <dbReference type="Rhea" id="RHEA:79371"/>
        <dbReference type="ChEBI" id="CHEBI:84315"/>
    </reaction>
</comment>
<comment type="catalytic activity">
    <reaction evidence="16">
        <text>L-lysyl-L-lysine(out) = L-lysyl-L-lysine(in)</text>
        <dbReference type="Rhea" id="RHEA:79403"/>
        <dbReference type="ChEBI" id="CHEBI:229956"/>
    </reaction>
</comment>
<feature type="transmembrane region" description="Helical" evidence="25">
    <location>
        <begin position="224"/>
        <end position="248"/>
    </location>
</feature>
<dbReference type="InterPro" id="IPR011701">
    <property type="entry name" value="MFS"/>
</dbReference>
<comment type="catalytic activity">
    <reaction evidence="13">
        <text>L-alpha-aminoacyl-L-lysine(out) = L-alpha-aminoacyl-L-lysine(in)</text>
        <dbReference type="Rhea" id="RHEA:79383"/>
        <dbReference type="ChEBI" id="CHEBI:229966"/>
    </reaction>
</comment>
<comment type="caution">
    <text evidence="27">The sequence shown here is derived from an EMBL/GenBank/DDBJ whole genome shotgun (WGS) entry which is preliminary data.</text>
</comment>
<evidence type="ECO:0000256" key="12">
    <source>
        <dbReference type="ARBA" id="ARBA00044891"/>
    </source>
</evidence>
<comment type="catalytic activity">
    <reaction evidence="19">
        <text>L-alanyl-L-lysine(out) = L-alanyl-L-lysine(in)</text>
        <dbReference type="Rhea" id="RHEA:79415"/>
        <dbReference type="ChEBI" id="CHEBI:192470"/>
    </reaction>
</comment>
<proteinExistence type="inferred from homology"/>
<sequence>MKHHIIAKHRNTFAIIIYGLTALFLFFEMALQVSPSIMTTQLMSEFHIGASTLGIMASFYFYSYTIMQVPSGVLYDYFGPRALVTAAALMCSLGALFFGYSHSVGLLAIGRFLMGFGSAFAFVGVLTVIARWFPAKKFAFMVGITQFLAAMGAMGGALPLSYSVNDIGWRSTISYIAYIGILLSILCVIFIRNHPPEMAEKSKGHDRVGFLKSMATIVSEGQSWWIALYAFCSWSPVAIFAALWGVPYLMRYYNIPNTKAALVASMIWIGLSITSPVIGWLSDKIGKRNPLLNFCAFLGLVASLAMLYLPNVPYWLAFVLLLFFGAASSGQIITFAVAKDITRGSVISTAMGFNNMAVVLGGAILQPLVGIILSKLWDGKTENGVHIYTVAHYKIALITVPICYLIGLMCSLFLIKETNCIPKYDSYSDQLK</sequence>
<dbReference type="GO" id="GO:0005765">
    <property type="term" value="C:lysosomal membrane"/>
    <property type="evidence" value="ECO:0007669"/>
    <property type="project" value="UniProtKB-SubCell"/>
</dbReference>
<evidence type="ECO:0000256" key="6">
    <source>
        <dbReference type="ARBA" id="ARBA00023136"/>
    </source>
</evidence>
<evidence type="ECO:0000256" key="22">
    <source>
        <dbReference type="ARBA" id="ARBA00045018"/>
    </source>
</evidence>
<evidence type="ECO:0000256" key="11">
    <source>
        <dbReference type="ARBA" id="ARBA00044884"/>
    </source>
</evidence>
<keyword evidence="7" id="KW-0458">Lysosome</keyword>
<dbReference type="InterPro" id="IPR052187">
    <property type="entry name" value="MFSD1"/>
</dbReference>
<protein>
    <recommendedName>
        <fullName evidence="21">Lysosomal dipeptide transporter MFSD1</fullName>
    </recommendedName>
    <alternativeName>
        <fullName evidence="22">Major facilitator superfamily domain-containing protein 1</fullName>
    </alternativeName>
</protein>
<gene>
    <name evidence="27" type="ORF">COB11_08550</name>
</gene>
<comment type="catalytic activity">
    <reaction evidence="8">
        <text>L-lysyl-L-alanine(out) = L-lysyl-L-alanine(in)</text>
        <dbReference type="Rhea" id="RHEA:79399"/>
        <dbReference type="ChEBI" id="CHEBI:229954"/>
    </reaction>
</comment>
<evidence type="ECO:0000256" key="25">
    <source>
        <dbReference type="SAM" id="Phobius"/>
    </source>
</evidence>
<dbReference type="SUPFAM" id="SSF103473">
    <property type="entry name" value="MFS general substrate transporter"/>
    <property type="match status" value="1"/>
</dbReference>
<feature type="domain" description="Major facilitator superfamily (MFS) profile" evidence="26">
    <location>
        <begin position="14"/>
        <end position="419"/>
    </location>
</feature>
<dbReference type="EMBL" id="NVUU01000138">
    <property type="protein sequence ID" value="PCI91288.1"/>
    <property type="molecule type" value="Genomic_DNA"/>
</dbReference>
<evidence type="ECO:0000256" key="15">
    <source>
        <dbReference type="ARBA" id="ARBA00044899"/>
    </source>
</evidence>
<evidence type="ECO:0000256" key="4">
    <source>
        <dbReference type="ARBA" id="ARBA00022692"/>
    </source>
</evidence>
<keyword evidence="4 25" id="KW-0812">Transmembrane</keyword>
<feature type="transmembrane region" description="Helical" evidence="25">
    <location>
        <begin position="315"/>
        <end position="338"/>
    </location>
</feature>
<comment type="similarity">
    <text evidence="2">Belongs to the major facilitator superfamily.</text>
</comment>
<feature type="transmembrane region" description="Helical" evidence="25">
    <location>
        <begin position="260"/>
        <end position="279"/>
    </location>
</feature>
<evidence type="ECO:0000256" key="1">
    <source>
        <dbReference type="ARBA" id="ARBA00004155"/>
    </source>
</evidence>
<dbReference type="PROSITE" id="PS50850">
    <property type="entry name" value="MFS"/>
    <property type="match status" value="1"/>
</dbReference>
<dbReference type="AlphaFoldDB" id="A0A2A4Y8X9"/>
<feature type="transmembrane region" description="Helical" evidence="25">
    <location>
        <begin position="12"/>
        <end position="34"/>
    </location>
</feature>
<dbReference type="PANTHER" id="PTHR23512">
    <property type="entry name" value="MAJOR FACILITATOR SUPERFAMILY DOMAIN-CONTAINING PROTEIN 1"/>
    <property type="match status" value="1"/>
</dbReference>
<feature type="transmembrane region" description="Helical" evidence="25">
    <location>
        <begin position="140"/>
        <end position="160"/>
    </location>
</feature>
<feature type="transmembrane region" description="Helical" evidence="25">
    <location>
        <begin position="291"/>
        <end position="309"/>
    </location>
</feature>
<feature type="transmembrane region" description="Helical" evidence="25">
    <location>
        <begin position="393"/>
        <end position="415"/>
    </location>
</feature>
<feature type="transmembrane region" description="Helical" evidence="25">
    <location>
        <begin position="78"/>
        <end position="100"/>
    </location>
</feature>
<evidence type="ECO:0000256" key="9">
    <source>
        <dbReference type="ARBA" id="ARBA00044878"/>
    </source>
</evidence>
<comment type="catalytic activity">
    <reaction evidence="11">
        <text>L-alpha-aminoacyl-L-histidine(out) = L-alpha-aminoacyl-L-histidine(in)</text>
        <dbReference type="Rhea" id="RHEA:79375"/>
        <dbReference type="ChEBI" id="CHEBI:229967"/>
    </reaction>
</comment>
<dbReference type="InterPro" id="IPR036259">
    <property type="entry name" value="MFS_trans_sf"/>
</dbReference>
<evidence type="ECO:0000256" key="17">
    <source>
        <dbReference type="ARBA" id="ARBA00044903"/>
    </source>
</evidence>
<evidence type="ECO:0000256" key="2">
    <source>
        <dbReference type="ARBA" id="ARBA00008335"/>
    </source>
</evidence>
<dbReference type="Proteomes" id="UP000217838">
    <property type="component" value="Unassembled WGS sequence"/>
</dbReference>